<dbReference type="AlphaFoldDB" id="A0A117QNH1"/>
<feature type="compositionally biased region" description="Pro residues" evidence="1">
    <location>
        <begin position="402"/>
        <end position="414"/>
    </location>
</feature>
<feature type="domain" description="Glycosyltransferase 2-like" evidence="2">
    <location>
        <begin position="35"/>
        <end position="141"/>
    </location>
</feature>
<proteinExistence type="predicted"/>
<name>A0A117QNH1_9ACTN</name>
<dbReference type="PANTHER" id="PTHR43179">
    <property type="entry name" value="RHAMNOSYLTRANSFERASE WBBL"/>
    <property type="match status" value="1"/>
</dbReference>
<dbReference type="Pfam" id="PF00535">
    <property type="entry name" value="Glycos_transf_2"/>
    <property type="match status" value="1"/>
</dbReference>
<feature type="region of interest" description="Disordered" evidence="1">
    <location>
        <begin position="1"/>
        <end position="25"/>
    </location>
</feature>
<evidence type="ECO:0000313" key="3">
    <source>
        <dbReference type="EMBL" id="KUN38064.1"/>
    </source>
</evidence>
<feature type="compositionally biased region" description="Pro residues" evidence="1">
    <location>
        <begin position="347"/>
        <end position="383"/>
    </location>
</feature>
<dbReference type="CDD" id="cd04186">
    <property type="entry name" value="GT_2_like_c"/>
    <property type="match status" value="1"/>
</dbReference>
<dbReference type="Gene3D" id="3.90.550.10">
    <property type="entry name" value="Spore Coat Polysaccharide Biosynthesis Protein SpsA, Chain A"/>
    <property type="match status" value="1"/>
</dbReference>
<comment type="caution">
    <text evidence="3">The sequence shown here is derived from an EMBL/GenBank/DDBJ whole genome shotgun (WGS) entry which is preliminary data.</text>
</comment>
<accession>A0A117QNH1</accession>
<evidence type="ECO:0000259" key="2">
    <source>
        <dbReference type="Pfam" id="PF00535"/>
    </source>
</evidence>
<organism evidence="3 4">
    <name type="scientific">Streptomyces longwoodensis</name>
    <dbReference type="NCBI Taxonomy" id="68231"/>
    <lineage>
        <taxon>Bacteria</taxon>
        <taxon>Bacillati</taxon>
        <taxon>Actinomycetota</taxon>
        <taxon>Actinomycetes</taxon>
        <taxon>Kitasatosporales</taxon>
        <taxon>Streptomycetaceae</taxon>
        <taxon>Streptomyces</taxon>
    </lineage>
</organism>
<reference evidence="3 4" key="1">
    <citation type="submission" date="2015-10" db="EMBL/GenBank/DDBJ databases">
        <title>Draft genome sequence of Streptomyces longwoodensis DSM 41677, type strain for the species Streptomyces longwoodensis.</title>
        <authorList>
            <person name="Ruckert C."/>
            <person name="Winkler A."/>
            <person name="Kalinowski J."/>
            <person name="Kampfer P."/>
            <person name="Glaeser S."/>
        </authorList>
    </citation>
    <scope>NUCLEOTIDE SEQUENCE [LARGE SCALE GENOMIC DNA]</scope>
    <source>
        <strain evidence="3 4">DSM 41677</strain>
    </source>
</reference>
<keyword evidence="4" id="KW-1185">Reference proteome</keyword>
<dbReference type="InterPro" id="IPR029044">
    <property type="entry name" value="Nucleotide-diphossugar_trans"/>
</dbReference>
<dbReference type="EMBL" id="LMWS01000017">
    <property type="protein sequence ID" value="KUN38064.1"/>
    <property type="molecule type" value="Genomic_DNA"/>
</dbReference>
<dbReference type="Proteomes" id="UP000053271">
    <property type="component" value="Unassembled WGS sequence"/>
</dbReference>
<sequence>MSGPAVPTDPVVPTDPAVPTAPAVPTDPALPAVDVVVVNWNTGPHLRACLRSLAAADRSRLRVARIVVVDNASTDDSLDRLAAPGIPLHVVRNADNRGFAAACNQGARHGDSDLLLFLNPDTELYPGTLRAVAGFLGSPAARGVGILGGHMVDAGGRPAISCSRFPTLRTFAGKATGLDRLAPGRFPPHHLTPAETTGSGPVDQVIGAFFLLRRGLFERLGGFDEGYFLYFEETDLARRARDAGLRSYHLRPALVHHVGQVSSRQLGGARLRHSLCSRTRYAVRHWPRGHARLLVLLTLTVELAARLARAALHADPGGVRDVLVGYGGYLRRLLATLARARTDGPVRTPPAPATPPCAPPTAPSPPRTTPSAPAPPPAPSPPPDPKDPRHAHRRPLPRHPRPAAPDPTAEPVPAGPGAEPAGGGPAPAPRTPPADDPRRPRPGPQGAGRDPLRGPAPPAGPAPGPGGAAGAVRERAAGAVPAAADRGGGTGVHPLQGPHHAHRQHRTRGDGRS</sequence>
<dbReference type="InterPro" id="IPR001173">
    <property type="entry name" value="Glyco_trans_2-like"/>
</dbReference>
<protein>
    <recommendedName>
        <fullName evidence="2">Glycosyltransferase 2-like domain-containing protein</fullName>
    </recommendedName>
</protein>
<feature type="compositionally biased region" description="Pro residues" evidence="1">
    <location>
        <begin position="454"/>
        <end position="464"/>
    </location>
</feature>
<dbReference type="PANTHER" id="PTHR43179:SF7">
    <property type="entry name" value="RHAMNOSYLTRANSFERASE WBBL"/>
    <property type="match status" value="1"/>
</dbReference>
<dbReference type="SUPFAM" id="SSF53448">
    <property type="entry name" value="Nucleotide-diphospho-sugar transferases"/>
    <property type="match status" value="1"/>
</dbReference>
<evidence type="ECO:0000256" key="1">
    <source>
        <dbReference type="SAM" id="MobiDB-lite"/>
    </source>
</evidence>
<dbReference type="STRING" id="68231.AQJ30_14430"/>
<evidence type="ECO:0000313" key="4">
    <source>
        <dbReference type="Proteomes" id="UP000053271"/>
    </source>
</evidence>
<gene>
    <name evidence="3" type="ORF">AQJ30_14430</name>
</gene>
<feature type="compositionally biased region" description="Basic residues" evidence="1">
    <location>
        <begin position="389"/>
        <end position="401"/>
    </location>
</feature>
<feature type="region of interest" description="Disordered" evidence="1">
    <location>
        <begin position="343"/>
        <end position="513"/>
    </location>
</feature>